<evidence type="ECO:0000256" key="1">
    <source>
        <dbReference type="SAM" id="Coils"/>
    </source>
</evidence>
<name>A0A0E0WD66_HELPX</name>
<sequence>MTKIKYSGITTPDDFAASGRLAKAIKKHGIKEVDKMVRDHSKHEAEKEKLKDKVIDVLERESDALRRESDMKNRIIEILTEEKYRDEEKEHSKSCLGLE</sequence>
<dbReference type="KEGG" id="hhq:HPSH169_07065"/>
<organism evidence="2 3">
    <name type="scientific">Helicobacter pylori Shi169</name>
    <dbReference type="NCBI Taxonomy" id="1163741"/>
    <lineage>
        <taxon>Bacteria</taxon>
        <taxon>Pseudomonadati</taxon>
        <taxon>Campylobacterota</taxon>
        <taxon>Epsilonproteobacteria</taxon>
        <taxon>Campylobacterales</taxon>
        <taxon>Helicobacteraceae</taxon>
        <taxon>Helicobacter</taxon>
    </lineage>
</organism>
<gene>
    <name evidence="2" type="ORF">HPSH169_07065</name>
</gene>
<feature type="coiled-coil region" evidence="1">
    <location>
        <begin position="33"/>
        <end position="60"/>
    </location>
</feature>
<evidence type="ECO:0000313" key="3">
    <source>
        <dbReference type="Proteomes" id="UP000005007"/>
    </source>
</evidence>
<proteinExistence type="predicted"/>
<dbReference type="EMBL" id="CP003473">
    <property type="protein sequence ID" value="AFI00070.1"/>
    <property type="molecule type" value="Genomic_DNA"/>
</dbReference>
<dbReference type="Proteomes" id="UP000005007">
    <property type="component" value="Chromosome"/>
</dbReference>
<reference evidence="2 3" key="1">
    <citation type="submission" date="2012-04" db="EMBL/GenBank/DDBJ databases">
        <authorList>
            <person name="Kersulyte D."/>
            <person name="Cabrera L."/>
            <person name="Pacheco R."/>
            <person name="Herrera P."/>
            <person name="Rodriguez C."/>
            <person name="Gilman R.H."/>
            <person name="Berg D.E."/>
        </authorList>
    </citation>
    <scope>NUCLEOTIDE SEQUENCE [LARGE SCALE GENOMIC DNA]</scope>
    <source>
        <strain evidence="2 3">Shi169</strain>
    </source>
</reference>
<evidence type="ECO:0000313" key="2">
    <source>
        <dbReference type="EMBL" id="AFI00070.1"/>
    </source>
</evidence>
<dbReference type="HOGENOM" id="CLU_2316442_0_0_7"/>
<dbReference type="AlphaFoldDB" id="A0A0E0WD66"/>
<accession>A0A0E0WD66</accession>
<protein>
    <submittedName>
        <fullName evidence="2">Uncharacterized protein</fullName>
    </submittedName>
</protein>
<dbReference type="RefSeq" id="WP_000161460.1">
    <property type="nucleotide sequence ID" value="NC_017740.1"/>
</dbReference>
<keyword evidence="1" id="KW-0175">Coiled coil</keyword>